<keyword evidence="2" id="KW-0813">Transport</keyword>
<evidence type="ECO:0000256" key="3">
    <source>
        <dbReference type="ARBA" id="ARBA00022692"/>
    </source>
</evidence>
<dbReference type="EMBL" id="CAJNOJ010000027">
    <property type="protein sequence ID" value="CAF0874840.1"/>
    <property type="molecule type" value="Genomic_DNA"/>
</dbReference>
<dbReference type="Pfam" id="PF07690">
    <property type="entry name" value="MFS_1"/>
    <property type="match status" value="1"/>
</dbReference>
<feature type="transmembrane region" description="Helical" evidence="8">
    <location>
        <begin position="329"/>
        <end position="351"/>
    </location>
</feature>
<feature type="transmembrane region" description="Helical" evidence="8">
    <location>
        <begin position="159"/>
        <end position="179"/>
    </location>
</feature>
<protein>
    <recommendedName>
        <fullName evidence="9">Major facilitator superfamily (MFS) profile domain-containing protein</fullName>
    </recommendedName>
</protein>
<feature type="transmembrane region" description="Helical" evidence="8">
    <location>
        <begin position="38"/>
        <end position="59"/>
    </location>
</feature>
<dbReference type="GO" id="GO:0016020">
    <property type="term" value="C:membrane"/>
    <property type="evidence" value="ECO:0007669"/>
    <property type="project" value="UniProtKB-SubCell"/>
</dbReference>
<dbReference type="InterPro" id="IPR036259">
    <property type="entry name" value="MFS_trans_sf"/>
</dbReference>
<evidence type="ECO:0000313" key="10">
    <source>
        <dbReference type="EMBL" id="CAF0874840.1"/>
    </source>
</evidence>
<feature type="transmembrane region" description="Helical" evidence="8">
    <location>
        <begin position="266"/>
        <end position="286"/>
    </location>
</feature>
<keyword evidence="6 8" id="KW-0472">Membrane</keyword>
<evidence type="ECO:0000256" key="1">
    <source>
        <dbReference type="ARBA" id="ARBA00004141"/>
    </source>
</evidence>
<dbReference type="InterPro" id="IPR005829">
    <property type="entry name" value="Sugar_transporter_CS"/>
</dbReference>
<feature type="transmembrane region" description="Helical" evidence="8">
    <location>
        <begin position="363"/>
        <end position="386"/>
    </location>
</feature>
<feature type="domain" description="Major facilitator superfamily (MFS) profile" evidence="9">
    <location>
        <begin position="1"/>
        <end position="421"/>
    </location>
</feature>
<feature type="transmembrane region" description="Helical" evidence="8">
    <location>
        <begin position="306"/>
        <end position="322"/>
    </location>
</feature>
<feature type="transmembrane region" description="Helical" evidence="8">
    <location>
        <begin position="398"/>
        <end position="419"/>
    </location>
</feature>
<comment type="subcellular location">
    <subcellularLocation>
        <location evidence="1">Membrane</location>
        <topology evidence="1">Multi-pass membrane protein</topology>
    </subcellularLocation>
</comment>
<dbReference type="GO" id="GO:0006820">
    <property type="term" value="P:monoatomic anion transport"/>
    <property type="evidence" value="ECO:0007669"/>
    <property type="project" value="TreeGrafter"/>
</dbReference>
<sequence length="462" mass="51318">MVRRKTSDSDGQQNTVSDRMSFVFEETTFRWSEWDQQIILGSYWAGYLLTLVPSGWLSISLGAKLMSATAVFFSSSATIALTSIYYFENASFPLVVSLRILIGAAHGILFPVTYTLWSQWAVPNERGTLASIGFSGTNIGTSLVVLAGGLFCHYIDSGWIYIFLLSGILGFIWLPLWLWQVSDAPENHRSISNAERQYIVGIIGENSQRRSVSLSALPWKTIVRSKPIIALFLTETCQLVALFFFLSNLGKILREIQQIPSQYTGYILASGFVFMLVGNISAGIAADNLVRRSIMTLVGVRKLFNSLGSFIPCLCMIVFCFCDEKRRILGVINVVFFLLSSGFSYGSGYIVNYADVVPAYAGLIFGIVTAISSFGAVIANLIAGIVIKQPILEDWRKLYILFGIIYLIGGLAFLLWASATPERWATLGSQQENKTIEETVPMNESEQNDNRTRTDEHLYINA</sequence>
<evidence type="ECO:0000259" key="9">
    <source>
        <dbReference type="PROSITE" id="PS50850"/>
    </source>
</evidence>
<gene>
    <name evidence="10" type="ORF">EDS130_LOCUS8478</name>
</gene>
<dbReference type="Proteomes" id="UP000663852">
    <property type="component" value="Unassembled WGS sequence"/>
</dbReference>
<feature type="transmembrane region" description="Helical" evidence="8">
    <location>
        <begin position="65"/>
        <end position="87"/>
    </location>
</feature>
<comment type="caution">
    <text evidence="10">The sequence shown here is derived from an EMBL/GenBank/DDBJ whole genome shotgun (WGS) entry which is preliminary data.</text>
</comment>
<keyword evidence="4" id="KW-0769">Symport</keyword>
<proteinExistence type="predicted"/>
<dbReference type="FunFam" id="1.20.1250.20:FF:000003">
    <property type="entry name" value="Solute carrier family 17 member 3"/>
    <property type="match status" value="1"/>
</dbReference>
<evidence type="ECO:0000256" key="4">
    <source>
        <dbReference type="ARBA" id="ARBA00022847"/>
    </source>
</evidence>
<dbReference type="PANTHER" id="PTHR11662">
    <property type="entry name" value="SOLUTE CARRIER FAMILY 17"/>
    <property type="match status" value="1"/>
</dbReference>
<dbReference type="SUPFAM" id="SSF103473">
    <property type="entry name" value="MFS general substrate transporter"/>
    <property type="match status" value="1"/>
</dbReference>
<accession>A0A813XLA3</accession>
<organism evidence="10 11">
    <name type="scientific">Adineta ricciae</name>
    <name type="common">Rotifer</name>
    <dbReference type="NCBI Taxonomy" id="249248"/>
    <lineage>
        <taxon>Eukaryota</taxon>
        <taxon>Metazoa</taxon>
        <taxon>Spiralia</taxon>
        <taxon>Gnathifera</taxon>
        <taxon>Rotifera</taxon>
        <taxon>Eurotatoria</taxon>
        <taxon>Bdelloidea</taxon>
        <taxon>Adinetida</taxon>
        <taxon>Adinetidae</taxon>
        <taxon>Adineta</taxon>
    </lineage>
</organism>
<evidence type="ECO:0000256" key="5">
    <source>
        <dbReference type="ARBA" id="ARBA00022989"/>
    </source>
</evidence>
<dbReference type="OrthoDB" id="2985014at2759"/>
<name>A0A813XLA3_ADIRI</name>
<keyword evidence="3 8" id="KW-0812">Transmembrane</keyword>
<dbReference type="PROSITE" id="PS50850">
    <property type="entry name" value="MFS"/>
    <property type="match status" value="1"/>
</dbReference>
<dbReference type="PANTHER" id="PTHR11662:SF399">
    <property type="entry name" value="FI19708P1-RELATED"/>
    <property type="match status" value="1"/>
</dbReference>
<evidence type="ECO:0000256" key="6">
    <source>
        <dbReference type="ARBA" id="ARBA00023136"/>
    </source>
</evidence>
<dbReference type="PROSITE" id="PS00217">
    <property type="entry name" value="SUGAR_TRANSPORT_2"/>
    <property type="match status" value="1"/>
</dbReference>
<evidence type="ECO:0000256" key="2">
    <source>
        <dbReference type="ARBA" id="ARBA00022448"/>
    </source>
</evidence>
<dbReference type="InterPro" id="IPR020846">
    <property type="entry name" value="MFS_dom"/>
</dbReference>
<feature type="compositionally biased region" description="Basic and acidic residues" evidence="7">
    <location>
        <begin position="448"/>
        <end position="462"/>
    </location>
</feature>
<feature type="region of interest" description="Disordered" evidence="7">
    <location>
        <begin position="441"/>
        <end position="462"/>
    </location>
</feature>
<dbReference type="GO" id="GO:0015293">
    <property type="term" value="F:symporter activity"/>
    <property type="evidence" value="ECO:0007669"/>
    <property type="project" value="UniProtKB-KW"/>
</dbReference>
<feature type="transmembrane region" description="Helical" evidence="8">
    <location>
        <begin position="228"/>
        <end position="246"/>
    </location>
</feature>
<dbReference type="InterPro" id="IPR011701">
    <property type="entry name" value="MFS"/>
</dbReference>
<dbReference type="Gene3D" id="1.20.1250.20">
    <property type="entry name" value="MFS general substrate transporter like domains"/>
    <property type="match status" value="2"/>
</dbReference>
<dbReference type="AlphaFoldDB" id="A0A813XLA3"/>
<evidence type="ECO:0000313" key="11">
    <source>
        <dbReference type="Proteomes" id="UP000663852"/>
    </source>
</evidence>
<feature type="transmembrane region" description="Helical" evidence="8">
    <location>
        <begin position="94"/>
        <end position="117"/>
    </location>
</feature>
<keyword evidence="5 8" id="KW-1133">Transmembrane helix</keyword>
<dbReference type="InterPro" id="IPR050382">
    <property type="entry name" value="MFS_Na/Anion_cotransporter"/>
</dbReference>
<evidence type="ECO:0000256" key="7">
    <source>
        <dbReference type="SAM" id="MobiDB-lite"/>
    </source>
</evidence>
<evidence type="ECO:0000256" key="8">
    <source>
        <dbReference type="SAM" id="Phobius"/>
    </source>
</evidence>
<reference evidence="10" key="1">
    <citation type="submission" date="2021-02" db="EMBL/GenBank/DDBJ databases">
        <authorList>
            <person name="Nowell W R."/>
        </authorList>
    </citation>
    <scope>NUCLEOTIDE SEQUENCE</scope>
</reference>
<feature type="transmembrane region" description="Helical" evidence="8">
    <location>
        <begin position="129"/>
        <end position="152"/>
    </location>
</feature>